<dbReference type="AlphaFoldDB" id="B3EDA2"/>
<dbReference type="RefSeq" id="WP_012466404.1">
    <property type="nucleotide sequence ID" value="NC_010803.1"/>
</dbReference>
<feature type="domain" description="Polymerase beta nucleotidyltransferase" evidence="1">
    <location>
        <begin position="16"/>
        <end position="104"/>
    </location>
</feature>
<protein>
    <submittedName>
        <fullName evidence="2">DNA polymerase beta domain protein region</fullName>
    </submittedName>
</protein>
<name>B3EDA2_CHLL2</name>
<dbReference type="eggNOG" id="COG1669">
    <property type="taxonomic scope" value="Bacteria"/>
</dbReference>
<dbReference type="InterPro" id="IPR052930">
    <property type="entry name" value="TA_antitoxin_MntA"/>
</dbReference>
<dbReference type="KEGG" id="cli:Clim_1471"/>
<dbReference type="STRING" id="290315.Clim_1471"/>
<dbReference type="HOGENOM" id="CLU_130257_1_3_10"/>
<organism evidence="2 3">
    <name type="scientific">Chlorobium limicola (strain DSM 245 / NBRC 103803 / 6330)</name>
    <dbReference type="NCBI Taxonomy" id="290315"/>
    <lineage>
        <taxon>Bacteria</taxon>
        <taxon>Pseudomonadati</taxon>
        <taxon>Chlorobiota</taxon>
        <taxon>Chlorobiia</taxon>
        <taxon>Chlorobiales</taxon>
        <taxon>Chlorobiaceae</taxon>
        <taxon>Chlorobium/Pelodictyon group</taxon>
        <taxon>Chlorobium</taxon>
    </lineage>
</organism>
<dbReference type="Gene3D" id="3.30.460.10">
    <property type="entry name" value="Beta Polymerase, domain 2"/>
    <property type="match status" value="1"/>
</dbReference>
<proteinExistence type="predicted"/>
<dbReference type="EMBL" id="CP001097">
    <property type="protein sequence ID" value="ACD90527.1"/>
    <property type="molecule type" value="Genomic_DNA"/>
</dbReference>
<reference evidence="2 3" key="1">
    <citation type="submission" date="2008-05" db="EMBL/GenBank/DDBJ databases">
        <title>Complete sequence of Chlorobium limicola DSM 245.</title>
        <authorList>
            <consortium name="US DOE Joint Genome Institute"/>
            <person name="Lucas S."/>
            <person name="Copeland A."/>
            <person name="Lapidus A."/>
            <person name="Glavina del Rio T."/>
            <person name="Dalin E."/>
            <person name="Tice H."/>
            <person name="Bruce D."/>
            <person name="Goodwin L."/>
            <person name="Pitluck S."/>
            <person name="Schmutz J."/>
            <person name="Larimer F."/>
            <person name="Land M."/>
            <person name="Hauser L."/>
            <person name="Kyrpides N."/>
            <person name="Ovchinnikova G."/>
            <person name="Zhao F."/>
            <person name="Li T."/>
            <person name="Liu Z."/>
            <person name="Overmann J."/>
            <person name="Bryant D.A."/>
            <person name="Richardson P."/>
        </authorList>
    </citation>
    <scope>NUCLEOTIDE SEQUENCE [LARGE SCALE GENOMIC DNA]</scope>
    <source>
        <strain evidence="3">DSM 245 / NBRC 103803 / 6330</strain>
    </source>
</reference>
<dbReference type="PANTHER" id="PTHR43852:SF3">
    <property type="entry name" value="NUCLEOTIDYLTRANSFERASE"/>
    <property type="match status" value="1"/>
</dbReference>
<dbReference type="InterPro" id="IPR043519">
    <property type="entry name" value="NT_sf"/>
</dbReference>
<dbReference type="OrthoDB" id="9816197at2"/>
<dbReference type="Pfam" id="PF18765">
    <property type="entry name" value="Polbeta"/>
    <property type="match status" value="1"/>
</dbReference>
<accession>B3EDA2</accession>
<gene>
    <name evidence="2" type="ordered locus">Clim_1471</name>
</gene>
<dbReference type="NCBIfam" id="NF047752">
    <property type="entry name" value="MntA_antitoxin"/>
    <property type="match status" value="1"/>
</dbReference>
<evidence type="ECO:0000313" key="3">
    <source>
        <dbReference type="Proteomes" id="UP000008841"/>
    </source>
</evidence>
<dbReference type="Proteomes" id="UP000008841">
    <property type="component" value="Chromosome"/>
</dbReference>
<dbReference type="PANTHER" id="PTHR43852">
    <property type="entry name" value="NUCLEOTIDYLTRANSFERASE"/>
    <property type="match status" value="1"/>
</dbReference>
<sequence length="139" mass="15352">MGTEDKGMASEAIDIQIRQVLERHNAIRLAILFGSLAKGTARCESDLDLAVGADHPLDADETMELISDLAEALGRPVDLIDLSTVGEPLLGQIIDGGRRVVGSNTLYAGLLLKHLYNQEDFVPYQRRILKERREAWIGR</sequence>
<evidence type="ECO:0000259" key="1">
    <source>
        <dbReference type="Pfam" id="PF18765"/>
    </source>
</evidence>
<dbReference type="InterPro" id="IPR041633">
    <property type="entry name" value="Polbeta"/>
</dbReference>
<dbReference type="CDD" id="cd05403">
    <property type="entry name" value="NT_KNTase_like"/>
    <property type="match status" value="1"/>
</dbReference>
<dbReference type="SUPFAM" id="SSF81301">
    <property type="entry name" value="Nucleotidyltransferase"/>
    <property type="match status" value="1"/>
</dbReference>
<evidence type="ECO:0000313" key="2">
    <source>
        <dbReference type="EMBL" id="ACD90527.1"/>
    </source>
</evidence>